<protein>
    <submittedName>
        <fullName evidence="1">HAD family phosphatase</fullName>
    </submittedName>
</protein>
<dbReference type="Pfam" id="PF08282">
    <property type="entry name" value="Hydrolase_3"/>
    <property type="match status" value="1"/>
</dbReference>
<sequence length="276" mass="31193">MRLLMSRKLLAVDMDGTLFNDDKTISKENLAAISELLDAGHVFAFNTGRPNHALREILSVYDEFKRDDVYILGHQGIIGTRFDSDEALFGDYLNNDDAREVISEVLLKGFTCVTFDVEHIYTFNDNWFIESYKKLSGEQLVYLDSVDDLKDKKITKLIAIDYDHPENLQAFKDEHEKVYGNRFESFFSHYAFLEYIKKGTGKGDGVKKLAKLKGISMDDVITVGDERNDISMIEAAGTGVAVANAREELKSVADFVTENDNNHGAIAEVIHKFVIK</sequence>
<dbReference type="SUPFAM" id="SSF56784">
    <property type="entry name" value="HAD-like"/>
    <property type="match status" value="1"/>
</dbReference>
<organism evidence="1 2">
    <name type="scientific">Pseudobutyrivibrio ruminis</name>
    <dbReference type="NCBI Taxonomy" id="46206"/>
    <lineage>
        <taxon>Bacteria</taxon>
        <taxon>Bacillati</taxon>
        <taxon>Bacillota</taxon>
        <taxon>Clostridia</taxon>
        <taxon>Lachnospirales</taxon>
        <taxon>Lachnospiraceae</taxon>
        <taxon>Pseudobutyrivibrio</taxon>
    </lineage>
</organism>
<dbReference type="GO" id="GO:0005829">
    <property type="term" value="C:cytosol"/>
    <property type="evidence" value="ECO:0007669"/>
    <property type="project" value="TreeGrafter"/>
</dbReference>
<dbReference type="SFLD" id="SFLDS00003">
    <property type="entry name" value="Haloacid_Dehalogenase"/>
    <property type="match status" value="1"/>
</dbReference>
<reference evidence="1" key="1">
    <citation type="submission" date="2019-04" db="EMBL/GenBank/DDBJ databases">
        <title>Evolution of Biomass-Degrading Anaerobic Consortia Revealed by Metagenomics.</title>
        <authorList>
            <person name="Peng X."/>
        </authorList>
    </citation>
    <scope>NUCLEOTIDE SEQUENCE</scope>
    <source>
        <strain evidence="1">SIG311</strain>
    </source>
</reference>
<name>A0A927UBS8_9FIRM</name>
<evidence type="ECO:0000313" key="2">
    <source>
        <dbReference type="Proteomes" id="UP000766246"/>
    </source>
</evidence>
<accession>A0A927UBS8</accession>
<dbReference type="NCBIfam" id="TIGR00099">
    <property type="entry name" value="Cof-subfamily"/>
    <property type="match status" value="1"/>
</dbReference>
<comment type="caution">
    <text evidence="1">The sequence shown here is derived from an EMBL/GenBank/DDBJ whole genome shotgun (WGS) entry which is preliminary data.</text>
</comment>
<dbReference type="GO" id="GO:0016791">
    <property type="term" value="F:phosphatase activity"/>
    <property type="evidence" value="ECO:0007669"/>
    <property type="project" value="TreeGrafter"/>
</dbReference>
<dbReference type="NCBIfam" id="TIGR01484">
    <property type="entry name" value="HAD-SF-IIB"/>
    <property type="match status" value="1"/>
</dbReference>
<evidence type="ECO:0000313" key="1">
    <source>
        <dbReference type="EMBL" id="MBE5919238.1"/>
    </source>
</evidence>
<dbReference type="CDD" id="cd07516">
    <property type="entry name" value="HAD_Pase"/>
    <property type="match status" value="1"/>
</dbReference>
<dbReference type="InterPro" id="IPR000150">
    <property type="entry name" value="Cof"/>
</dbReference>
<dbReference type="PANTHER" id="PTHR10000">
    <property type="entry name" value="PHOSPHOSERINE PHOSPHATASE"/>
    <property type="match status" value="1"/>
</dbReference>
<gene>
    <name evidence="1" type="ORF">E7272_05265</name>
</gene>
<proteinExistence type="predicted"/>
<dbReference type="InterPro" id="IPR023214">
    <property type="entry name" value="HAD_sf"/>
</dbReference>
<dbReference type="Gene3D" id="3.30.1240.10">
    <property type="match status" value="1"/>
</dbReference>
<dbReference type="Proteomes" id="UP000766246">
    <property type="component" value="Unassembled WGS sequence"/>
</dbReference>
<dbReference type="InterPro" id="IPR006379">
    <property type="entry name" value="HAD-SF_hydro_IIB"/>
</dbReference>
<dbReference type="EMBL" id="SVER01000011">
    <property type="protein sequence ID" value="MBE5919238.1"/>
    <property type="molecule type" value="Genomic_DNA"/>
</dbReference>
<dbReference type="InterPro" id="IPR036412">
    <property type="entry name" value="HAD-like_sf"/>
</dbReference>
<dbReference type="Gene3D" id="3.40.50.1000">
    <property type="entry name" value="HAD superfamily/HAD-like"/>
    <property type="match status" value="1"/>
</dbReference>
<dbReference type="SFLD" id="SFLDG01140">
    <property type="entry name" value="C2.B:_Phosphomannomutase_and_P"/>
    <property type="match status" value="1"/>
</dbReference>
<dbReference type="AlphaFoldDB" id="A0A927UBS8"/>
<dbReference type="GO" id="GO:0000287">
    <property type="term" value="F:magnesium ion binding"/>
    <property type="evidence" value="ECO:0007669"/>
    <property type="project" value="TreeGrafter"/>
</dbReference>
<dbReference type="PANTHER" id="PTHR10000:SF8">
    <property type="entry name" value="HAD SUPERFAMILY HYDROLASE-LIKE, TYPE 3"/>
    <property type="match status" value="1"/>
</dbReference>